<evidence type="ECO:0000256" key="6">
    <source>
        <dbReference type="ARBA" id="ARBA00023014"/>
    </source>
</evidence>
<dbReference type="PROSITE" id="PS51379">
    <property type="entry name" value="4FE4S_FER_2"/>
    <property type="match status" value="1"/>
</dbReference>
<dbReference type="PANTHER" id="PTHR36923:SF3">
    <property type="entry name" value="FERREDOXIN"/>
    <property type="match status" value="1"/>
</dbReference>
<name>A0A150JIB3_9EURY</name>
<dbReference type="GO" id="GO:0016491">
    <property type="term" value="F:oxidoreductase activity"/>
    <property type="evidence" value="ECO:0007669"/>
    <property type="project" value="UniProtKB-ARBA"/>
</dbReference>
<dbReference type="GO" id="GO:0005506">
    <property type="term" value="F:iron ion binding"/>
    <property type="evidence" value="ECO:0007669"/>
    <property type="project" value="UniProtKB-UniRule"/>
</dbReference>
<comment type="function">
    <text evidence="7">Ferredoxins are iron-sulfur proteins that transfer electrons in a wide variety of metabolic reactions.</text>
</comment>
<dbReference type="InterPro" id="IPR001080">
    <property type="entry name" value="3Fe4S_ferredoxin"/>
</dbReference>
<gene>
    <name evidence="9" type="ORF">AN188_00622</name>
    <name evidence="10" type="ORF">APG09_00369</name>
</gene>
<dbReference type="GO" id="GO:0051536">
    <property type="term" value="F:iron-sulfur cluster binding"/>
    <property type="evidence" value="ECO:0007669"/>
    <property type="project" value="UniProtKB-KW"/>
</dbReference>
<evidence type="ECO:0000256" key="5">
    <source>
        <dbReference type="ARBA" id="ARBA00023004"/>
    </source>
</evidence>
<comment type="cofactor">
    <cofactor evidence="1">
        <name>[4Fe-4S] cluster</name>
        <dbReference type="ChEBI" id="CHEBI:49883"/>
    </cofactor>
</comment>
<evidence type="ECO:0000256" key="2">
    <source>
        <dbReference type="ARBA" id="ARBA00022448"/>
    </source>
</evidence>
<dbReference type="PRINTS" id="PR00352">
    <property type="entry name" value="3FE4SFRDOXIN"/>
</dbReference>
<dbReference type="InterPro" id="IPR017896">
    <property type="entry name" value="4Fe4S_Fe-S-bd"/>
</dbReference>
<dbReference type="Proteomes" id="UP000092420">
    <property type="component" value="Unassembled WGS sequence"/>
</dbReference>
<evidence type="ECO:0000256" key="7">
    <source>
        <dbReference type="RuleBase" id="RU368020"/>
    </source>
</evidence>
<evidence type="ECO:0000313" key="10">
    <source>
        <dbReference type="EMBL" id="KYC58349.1"/>
    </source>
</evidence>
<keyword evidence="5 7" id="KW-0408">Iron</keyword>
<evidence type="ECO:0000313" key="9">
    <source>
        <dbReference type="EMBL" id="KYC54994.1"/>
    </source>
</evidence>
<dbReference type="InterPro" id="IPR017900">
    <property type="entry name" value="4Fe4S_Fe_S_CS"/>
</dbReference>
<accession>A0A150JM56</accession>
<evidence type="ECO:0000256" key="4">
    <source>
        <dbReference type="ARBA" id="ARBA00022982"/>
    </source>
</evidence>
<keyword evidence="2 7" id="KW-0813">Transport</keyword>
<evidence type="ECO:0000256" key="3">
    <source>
        <dbReference type="ARBA" id="ARBA00022723"/>
    </source>
</evidence>
<evidence type="ECO:0000313" key="11">
    <source>
        <dbReference type="Proteomes" id="UP000092420"/>
    </source>
</evidence>
<dbReference type="EMBL" id="LNJB01000005">
    <property type="protein sequence ID" value="KYC54994.1"/>
    <property type="molecule type" value="Genomic_DNA"/>
</dbReference>
<comment type="caution">
    <text evidence="9">The sequence shown here is derived from an EMBL/GenBank/DDBJ whole genome shotgun (WGS) entry which is preliminary data.</text>
</comment>
<keyword evidence="4 7" id="KW-0249">Electron transport</keyword>
<accession>A0A150JIB3</accession>
<dbReference type="AlphaFoldDB" id="A0A150JIB3"/>
<proteinExistence type="predicted"/>
<feature type="domain" description="4Fe-4S ferredoxin-type" evidence="8">
    <location>
        <begin position="1"/>
        <end position="29"/>
    </location>
</feature>
<keyword evidence="6 7" id="KW-0411">Iron-sulfur</keyword>
<dbReference type="Gene3D" id="3.30.70.20">
    <property type="match status" value="1"/>
</dbReference>
<organism evidence="9 11">
    <name type="scientific">Candidatus Methanofastidiosum methylothiophilum</name>
    <dbReference type="NCBI Taxonomy" id="1705564"/>
    <lineage>
        <taxon>Archaea</taxon>
        <taxon>Methanobacteriati</taxon>
        <taxon>Methanobacteriota</taxon>
        <taxon>Stenosarchaea group</taxon>
        <taxon>Candidatus Methanofastidiosia</taxon>
        <taxon>Candidatus Methanofastidiosales</taxon>
        <taxon>Candidatus Methanofastidiosaceae</taxon>
        <taxon>Candidatus Methanofastidiosum</taxon>
    </lineage>
</organism>
<dbReference type="Pfam" id="PF13459">
    <property type="entry name" value="Fer4_15"/>
    <property type="match status" value="1"/>
</dbReference>
<dbReference type="PANTHER" id="PTHR36923">
    <property type="entry name" value="FERREDOXIN"/>
    <property type="match status" value="1"/>
</dbReference>
<dbReference type="EMBL" id="LNJE01000003">
    <property type="protein sequence ID" value="KYC58349.1"/>
    <property type="molecule type" value="Genomic_DNA"/>
</dbReference>
<keyword evidence="3 7" id="KW-0479">Metal-binding</keyword>
<dbReference type="GO" id="GO:0009055">
    <property type="term" value="F:electron transfer activity"/>
    <property type="evidence" value="ECO:0007669"/>
    <property type="project" value="UniProtKB-UniRule"/>
</dbReference>
<evidence type="ECO:0000256" key="1">
    <source>
        <dbReference type="ARBA" id="ARBA00001966"/>
    </source>
</evidence>
<protein>
    <recommendedName>
        <fullName evidence="7">Ferredoxin</fullName>
    </recommendedName>
</protein>
<sequence length="76" mass="8322">MKVHIKQEECILCGNCSSTCPEVFILEPGESSKITKEYRGKNDSEGEVGEDMLECVQSAADSCPVSIISIEKLLLE</sequence>
<accession>A0A150JDK3</accession>
<dbReference type="SUPFAM" id="SSF54862">
    <property type="entry name" value="4Fe-4S ferredoxins"/>
    <property type="match status" value="1"/>
</dbReference>
<dbReference type="InterPro" id="IPR051269">
    <property type="entry name" value="Fe-S_cluster_ET"/>
</dbReference>
<dbReference type="PROSITE" id="PS00198">
    <property type="entry name" value="4FE4S_FER_1"/>
    <property type="match status" value="1"/>
</dbReference>
<evidence type="ECO:0000259" key="8">
    <source>
        <dbReference type="PROSITE" id="PS51379"/>
    </source>
</evidence>
<reference evidence="9 11" key="1">
    <citation type="journal article" date="2016" name="ISME J.">
        <title>Chasing the elusive Euryarchaeota class WSA2: genomes reveal a uniquely fastidious methyl-reducing methanogen.</title>
        <authorList>
            <person name="Nobu M.K."/>
            <person name="Narihiro T."/>
            <person name="Kuroda K."/>
            <person name="Mei R."/>
            <person name="Liu W.T."/>
        </authorList>
    </citation>
    <scope>NUCLEOTIDE SEQUENCE [LARGE SCALE GENOMIC DNA]</scope>
    <source>
        <strain evidence="9">ADurb1013_Bin02101</strain>
        <strain evidence="10">ADurb1213_Bin02801</strain>
    </source>
</reference>